<dbReference type="Pfam" id="PF01522">
    <property type="entry name" value="Polysacc_deac_1"/>
    <property type="match status" value="1"/>
</dbReference>
<reference evidence="5 6" key="1">
    <citation type="submission" date="2019-12" db="EMBL/GenBank/DDBJ databases">
        <title>Nocardia sp. nov. ET3-3 isolated from soil.</title>
        <authorList>
            <person name="Kanchanasin P."/>
            <person name="Tanasupawat S."/>
            <person name="Yuki M."/>
            <person name="Kudo T."/>
        </authorList>
    </citation>
    <scope>NUCLEOTIDE SEQUENCE [LARGE SCALE GENOMIC DNA]</scope>
    <source>
        <strain evidence="5 6">ET3-3</strain>
    </source>
</reference>
<gene>
    <name evidence="5" type="ORF">GPX89_13865</name>
</gene>
<evidence type="ECO:0000313" key="5">
    <source>
        <dbReference type="EMBL" id="MVU78327.1"/>
    </source>
</evidence>
<evidence type="ECO:0000313" key="6">
    <source>
        <dbReference type="Proteomes" id="UP000466794"/>
    </source>
</evidence>
<comment type="caution">
    <text evidence="5">The sequence shown here is derived from an EMBL/GenBank/DDBJ whole genome shotgun (WGS) entry which is preliminary data.</text>
</comment>
<dbReference type="GO" id="GO:0016020">
    <property type="term" value="C:membrane"/>
    <property type="evidence" value="ECO:0007669"/>
    <property type="project" value="TreeGrafter"/>
</dbReference>
<accession>A0A7K1UVJ9</accession>
<sequence length="450" mass="48406">MKTTRKLAALVAALVVASVPLRATASDAAPGSATVFTRAYDTASKNVTLTFDADWWSPGNPDEVLRILRDNGITAAFSLTGRYVEKYPDQTRTLLAAGHKLINHSYDHPYFSGLSQSERWSELDQAEAAFNRLGFTSGGWFRAPYRDGYQDASVNRDLAARGYYVNFDWTFDTTGYEGASLDTILARVRQYTVPGATIVMHLSNDSTDTAALPSIISTLRGMGYGFTDPYHAVTQGLIGAKYAALGAQRSALGPPRSGEMAATAAGTSAVQWFDAGRIYWRNNLGAFEVHGAIGGKYFGLGSVTSFLGYPKTDETTTPDGKGRFNHFEGGSIYWSPNSGADLVYGAIRDKWSELGWERGFLGYPISDEVGVTGGRASQFQGGNVYWSAATAAHEVHGAILSRYLQLGGTSSSLGLPVGDEHDIDGGRASDFQHGTITWNATTGVVTVTNR</sequence>
<evidence type="ECO:0000256" key="1">
    <source>
        <dbReference type="ARBA" id="ARBA00022723"/>
    </source>
</evidence>
<keyword evidence="2" id="KW-0378">Hydrolase</keyword>
<name>A0A7K1UVJ9_9NOCA</name>
<dbReference type="Gene3D" id="3.20.20.370">
    <property type="entry name" value="Glycoside hydrolase/deacetylase"/>
    <property type="match status" value="1"/>
</dbReference>
<evidence type="ECO:0000256" key="3">
    <source>
        <dbReference type="SAM" id="SignalP"/>
    </source>
</evidence>
<evidence type="ECO:0000256" key="2">
    <source>
        <dbReference type="ARBA" id="ARBA00022801"/>
    </source>
</evidence>
<dbReference type="SUPFAM" id="SSF88713">
    <property type="entry name" value="Glycoside hydrolase/deacetylase"/>
    <property type="match status" value="1"/>
</dbReference>
<dbReference type="GO" id="GO:0046872">
    <property type="term" value="F:metal ion binding"/>
    <property type="evidence" value="ECO:0007669"/>
    <property type="project" value="UniProtKB-KW"/>
</dbReference>
<protein>
    <submittedName>
        <fullName evidence="5">Polysaccharide deacetylase family protein</fullName>
    </submittedName>
</protein>
<dbReference type="CDD" id="cd10917">
    <property type="entry name" value="CE4_NodB_like_6s_7s"/>
    <property type="match status" value="1"/>
</dbReference>
<dbReference type="InterPro" id="IPR050248">
    <property type="entry name" value="Polysacc_deacetylase_ArnD"/>
</dbReference>
<dbReference type="Pfam" id="PF08310">
    <property type="entry name" value="LGFP"/>
    <property type="match status" value="4"/>
</dbReference>
<dbReference type="InterPro" id="IPR011330">
    <property type="entry name" value="Glyco_hydro/deAcase_b/a-brl"/>
</dbReference>
<dbReference type="PANTHER" id="PTHR10587">
    <property type="entry name" value="GLYCOSYL TRANSFERASE-RELATED"/>
    <property type="match status" value="1"/>
</dbReference>
<dbReference type="RefSeq" id="WP_157387846.1">
    <property type="nucleotide sequence ID" value="NZ_WRPP01000002.1"/>
</dbReference>
<dbReference type="GO" id="GO:0005975">
    <property type="term" value="P:carbohydrate metabolic process"/>
    <property type="evidence" value="ECO:0007669"/>
    <property type="project" value="InterPro"/>
</dbReference>
<dbReference type="InterPro" id="IPR013207">
    <property type="entry name" value="LGFP"/>
</dbReference>
<keyword evidence="1" id="KW-0479">Metal-binding</keyword>
<organism evidence="5 6">
    <name type="scientific">Nocardia terrae</name>
    <dbReference type="NCBI Taxonomy" id="2675851"/>
    <lineage>
        <taxon>Bacteria</taxon>
        <taxon>Bacillati</taxon>
        <taxon>Actinomycetota</taxon>
        <taxon>Actinomycetes</taxon>
        <taxon>Mycobacteriales</taxon>
        <taxon>Nocardiaceae</taxon>
        <taxon>Nocardia</taxon>
    </lineage>
</organism>
<dbReference type="GO" id="GO:0016810">
    <property type="term" value="F:hydrolase activity, acting on carbon-nitrogen (but not peptide) bonds"/>
    <property type="evidence" value="ECO:0007669"/>
    <property type="project" value="InterPro"/>
</dbReference>
<dbReference type="Proteomes" id="UP000466794">
    <property type="component" value="Unassembled WGS sequence"/>
</dbReference>
<keyword evidence="6" id="KW-1185">Reference proteome</keyword>
<dbReference type="PANTHER" id="PTHR10587:SF133">
    <property type="entry name" value="CHITIN DEACETYLASE 1-RELATED"/>
    <property type="match status" value="1"/>
</dbReference>
<dbReference type="InterPro" id="IPR002509">
    <property type="entry name" value="NODB_dom"/>
</dbReference>
<evidence type="ECO:0000259" key="4">
    <source>
        <dbReference type="PROSITE" id="PS51677"/>
    </source>
</evidence>
<dbReference type="EMBL" id="WRPP01000002">
    <property type="protein sequence ID" value="MVU78327.1"/>
    <property type="molecule type" value="Genomic_DNA"/>
</dbReference>
<keyword evidence="3" id="KW-0732">Signal</keyword>
<dbReference type="AlphaFoldDB" id="A0A7K1UVJ9"/>
<proteinExistence type="predicted"/>
<feature type="domain" description="NodB homology" evidence="4">
    <location>
        <begin position="45"/>
        <end position="227"/>
    </location>
</feature>
<dbReference type="PROSITE" id="PS51677">
    <property type="entry name" value="NODB"/>
    <property type="match status" value="1"/>
</dbReference>
<feature type="signal peptide" evidence="3">
    <location>
        <begin position="1"/>
        <end position="25"/>
    </location>
</feature>
<feature type="chain" id="PRO_5039368742" evidence="3">
    <location>
        <begin position="26"/>
        <end position="450"/>
    </location>
</feature>